<dbReference type="SUPFAM" id="SSF56037">
    <property type="entry name" value="PheT/TilS domain"/>
    <property type="match status" value="1"/>
</dbReference>
<dbReference type="OrthoDB" id="9807403at2"/>
<dbReference type="RefSeq" id="WP_092542017.1">
    <property type="nucleotide sequence ID" value="NZ_FOKV01000003.1"/>
</dbReference>
<reference evidence="11" key="1">
    <citation type="submission" date="2016-10" db="EMBL/GenBank/DDBJ databases">
        <authorList>
            <person name="Varghese N."/>
            <person name="Submissions S."/>
        </authorList>
    </citation>
    <scope>NUCLEOTIDE SEQUENCE [LARGE SCALE GENOMIC DNA]</scope>
    <source>
        <strain evidence="11">DSM 24499</strain>
    </source>
</reference>
<dbReference type="Gene3D" id="3.40.50.620">
    <property type="entry name" value="HUPs"/>
    <property type="match status" value="1"/>
</dbReference>
<gene>
    <name evidence="8" type="primary">tilS</name>
    <name evidence="10" type="ORF">SAMN04487907_103251</name>
</gene>
<dbReference type="CDD" id="cd01992">
    <property type="entry name" value="TilS_N"/>
    <property type="match status" value="1"/>
</dbReference>
<name>A0A1I1I1K4_9FLAO</name>
<dbReference type="AlphaFoldDB" id="A0A1I1I1K4"/>
<dbReference type="EC" id="6.3.4.19" evidence="8"/>
<keyword evidence="3 8" id="KW-0436">Ligase</keyword>
<dbReference type="Pfam" id="PF01171">
    <property type="entry name" value="ATP_bind_3"/>
    <property type="match status" value="1"/>
</dbReference>
<dbReference type="GO" id="GO:0005737">
    <property type="term" value="C:cytoplasm"/>
    <property type="evidence" value="ECO:0007669"/>
    <property type="project" value="UniProtKB-SubCell"/>
</dbReference>
<accession>A0A1I1I1K4</accession>
<keyword evidence="5 8" id="KW-0547">Nucleotide-binding</keyword>
<comment type="function">
    <text evidence="8">Ligates lysine onto the cytidine present at position 34 of the AUA codon-specific tRNA(Ile) that contains the anticodon CAU, in an ATP-dependent manner. Cytidine is converted to lysidine, thus changing the amino acid specificity of the tRNA from methionine to isoleucine.</text>
</comment>
<dbReference type="NCBIfam" id="TIGR02433">
    <property type="entry name" value="lysidine_TilS_C"/>
    <property type="match status" value="1"/>
</dbReference>
<comment type="subcellular location">
    <subcellularLocation>
        <location evidence="1 8">Cytoplasm</location>
    </subcellularLocation>
</comment>
<dbReference type="PANTHER" id="PTHR43033">
    <property type="entry name" value="TRNA(ILE)-LYSIDINE SYNTHASE-RELATED"/>
    <property type="match status" value="1"/>
</dbReference>
<evidence type="ECO:0000256" key="2">
    <source>
        <dbReference type="ARBA" id="ARBA00022490"/>
    </source>
</evidence>
<keyword evidence="6 8" id="KW-0067">ATP-binding</keyword>
<evidence type="ECO:0000256" key="3">
    <source>
        <dbReference type="ARBA" id="ARBA00022598"/>
    </source>
</evidence>
<dbReference type="InterPro" id="IPR012795">
    <property type="entry name" value="tRNA_Ile_lys_synt_N"/>
</dbReference>
<dbReference type="STRING" id="1334022.SAMN04487907_103251"/>
<dbReference type="GO" id="GO:0005524">
    <property type="term" value="F:ATP binding"/>
    <property type="evidence" value="ECO:0007669"/>
    <property type="project" value="UniProtKB-UniRule"/>
</dbReference>
<feature type="domain" description="Lysidine-tRNA(Ile) synthetase C-terminal" evidence="9">
    <location>
        <begin position="361"/>
        <end position="433"/>
    </location>
</feature>
<dbReference type="InterPro" id="IPR012094">
    <property type="entry name" value="tRNA_Ile_lys_synt"/>
</dbReference>
<dbReference type="InterPro" id="IPR011063">
    <property type="entry name" value="TilS/TtcA_N"/>
</dbReference>
<dbReference type="SUPFAM" id="SSF52402">
    <property type="entry name" value="Adenine nucleotide alpha hydrolases-like"/>
    <property type="match status" value="1"/>
</dbReference>
<evidence type="ECO:0000313" key="10">
    <source>
        <dbReference type="EMBL" id="SFC30036.1"/>
    </source>
</evidence>
<comment type="similarity">
    <text evidence="8">Belongs to the tRNA(Ile)-lysidine synthase family.</text>
</comment>
<evidence type="ECO:0000313" key="11">
    <source>
        <dbReference type="Proteomes" id="UP000199438"/>
    </source>
</evidence>
<dbReference type="InterPro" id="IPR012796">
    <property type="entry name" value="Lysidine-tRNA-synth_C"/>
</dbReference>
<dbReference type="Pfam" id="PF11734">
    <property type="entry name" value="TilS_C"/>
    <property type="match status" value="1"/>
</dbReference>
<evidence type="ECO:0000256" key="4">
    <source>
        <dbReference type="ARBA" id="ARBA00022694"/>
    </source>
</evidence>
<evidence type="ECO:0000256" key="7">
    <source>
        <dbReference type="ARBA" id="ARBA00048539"/>
    </source>
</evidence>
<dbReference type="HAMAP" id="MF_01161">
    <property type="entry name" value="tRNA_Ile_lys_synt"/>
    <property type="match status" value="1"/>
</dbReference>
<dbReference type="GO" id="GO:0032267">
    <property type="term" value="F:tRNA(Ile)-lysidine synthase activity"/>
    <property type="evidence" value="ECO:0007669"/>
    <property type="project" value="UniProtKB-EC"/>
</dbReference>
<comment type="catalytic activity">
    <reaction evidence="7 8">
        <text>cytidine(34) in tRNA(Ile2) + L-lysine + ATP = lysidine(34) in tRNA(Ile2) + AMP + diphosphate + H(+)</text>
        <dbReference type="Rhea" id="RHEA:43744"/>
        <dbReference type="Rhea" id="RHEA-COMP:10625"/>
        <dbReference type="Rhea" id="RHEA-COMP:10670"/>
        <dbReference type="ChEBI" id="CHEBI:15378"/>
        <dbReference type="ChEBI" id="CHEBI:30616"/>
        <dbReference type="ChEBI" id="CHEBI:32551"/>
        <dbReference type="ChEBI" id="CHEBI:33019"/>
        <dbReference type="ChEBI" id="CHEBI:82748"/>
        <dbReference type="ChEBI" id="CHEBI:83665"/>
        <dbReference type="ChEBI" id="CHEBI:456215"/>
        <dbReference type="EC" id="6.3.4.19"/>
    </reaction>
</comment>
<dbReference type="NCBIfam" id="TIGR02432">
    <property type="entry name" value="lysidine_TilS_N"/>
    <property type="match status" value="1"/>
</dbReference>
<proteinExistence type="inferred from homology"/>
<organism evidence="10 11">
    <name type="scientific">Zunongwangia mangrovi</name>
    <dbReference type="NCBI Taxonomy" id="1334022"/>
    <lineage>
        <taxon>Bacteria</taxon>
        <taxon>Pseudomonadati</taxon>
        <taxon>Bacteroidota</taxon>
        <taxon>Flavobacteriia</taxon>
        <taxon>Flavobacteriales</taxon>
        <taxon>Flavobacteriaceae</taxon>
        <taxon>Zunongwangia</taxon>
    </lineage>
</organism>
<keyword evidence="2 8" id="KW-0963">Cytoplasm</keyword>
<protein>
    <recommendedName>
        <fullName evidence="8">tRNA(Ile)-lysidine synthase</fullName>
        <ecNumber evidence="8">6.3.4.19</ecNumber>
    </recommendedName>
    <alternativeName>
        <fullName evidence="8">tRNA(Ile)-2-lysyl-cytidine synthase</fullName>
    </alternativeName>
    <alternativeName>
        <fullName evidence="8">tRNA(Ile)-lysidine synthetase</fullName>
    </alternativeName>
</protein>
<dbReference type="PANTHER" id="PTHR43033:SF1">
    <property type="entry name" value="TRNA(ILE)-LYSIDINE SYNTHASE-RELATED"/>
    <property type="match status" value="1"/>
</dbReference>
<feature type="binding site" evidence="8">
    <location>
        <begin position="26"/>
        <end position="31"/>
    </location>
    <ligand>
        <name>ATP</name>
        <dbReference type="ChEBI" id="CHEBI:30616"/>
    </ligand>
</feature>
<evidence type="ECO:0000256" key="1">
    <source>
        <dbReference type="ARBA" id="ARBA00004496"/>
    </source>
</evidence>
<dbReference type="Proteomes" id="UP000199438">
    <property type="component" value="Unassembled WGS sequence"/>
</dbReference>
<keyword evidence="11" id="KW-1185">Reference proteome</keyword>
<sequence>MEKAFKNHIKSNFPNLANAKLILAVSGGVDSMVLMHLCKKAKLDVAVAHCNFNLRNNESDGDEEFVVRAAQNLGIKVHIQHFDTTSFAEDHKLSIQMAARELRYRWFEELRIAEAADYVLVAHHANDSLETFLINFVRSTGPEGLAGIKAENDKILRPLLKFSREEIENFARENQILWREDSSNASTKYLRNKIRHQVISLFEEMNPNFLDGFKNTQEYLRQQLDLVEDYTELIYKKAVKKVDFGYSFDVLFLQRLPHTKAVLYQLLKTFGFTEWNDVYNLLDAQSGKMVFSNTHRLVKDRDELILTRIDQSHLNETYEIAENEENFMLPNAAFSFHKVAAIQETNRHIIYVNVNKLEYPLKLRRWQEGDSFHPFGMKGRKKVSDFFKDNKLSLPQKENTWLLTSGDKIVWIVNWRADNRFAITSENQPILKITFHQ</sequence>
<evidence type="ECO:0000259" key="9">
    <source>
        <dbReference type="SMART" id="SM00977"/>
    </source>
</evidence>
<evidence type="ECO:0000256" key="8">
    <source>
        <dbReference type="HAMAP-Rule" id="MF_01161"/>
    </source>
</evidence>
<dbReference type="SMART" id="SM00977">
    <property type="entry name" value="TilS_C"/>
    <property type="match status" value="1"/>
</dbReference>
<evidence type="ECO:0000256" key="5">
    <source>
        <dbReference type="ARBA" id="ARBA00022741"/>
    </source>
</evidence>
<evidence type="ECO:0000256" key="6">
    <source>
        <dbReference type="ARBA" id="ARBA00022840"/>
    </source>
</evidence>
<comment type="domain">
    <text evidence="8">The N-terminal region contains the highly conserved SGGXDS motif, predicted to be a P-loop motif involved in ATP binding.</text>
</comment>
<dbReference type="GO" id="GO:0006400">
    <property type="term" value="P:tRNA modification"/>
    <property type="evidence" value="ECO:0007669"/>
    <property type="project" value="UniProtKB-UniRule"/>
</dbReference>
<dbReference type="EMBL" id="FOKV01000003">
    <property type="protein sequence ID" value="SFC30036.1"/>
    <property type="molecule type" value="Genomic_DNA"/>
</dbReference>
<dbReference type="InterPro" id="IPR014729">
    <property type="entry name" value="Rossmann-like_a/b/a_fold"/>
</dbReference>
<keyword evidence="4 8" id="KW-0819">tRNA processing</keyword>